<dbReference type="EMBL" id="CP048222">
    <property type="protein sequence ID" value="QHT69251.1"/>
    <property type="molecule type" value="Genomic_DNA"/>
</dbReference>
<organism evidence="5 6">
    <name type="scientific">Rhodocytophaga rosea</name>
    <dbReference type="NCBI Taxonomy" id="2704465"/>
    <lineage>
        <taxon>Bacteria</taxon>
        <taxon>Pseudomonadati</taxon>
        <taxon>Bacteroidota</taxon>
        <taxon>Cytophagia</taxon>
        <taxon>Cytophagales</taxon>
        <taxon>Rhodocytophagaceae</taxon>
        <taxon>Rhodocytophaga</taxon>
    </lineage>
</organism>
<evidence type="ECO:0000256" key="1">
    <source>
        <dbReference type="ARBA" id="ARBA00011046"/>
    </source>
</evidence>
<dbReference type="GO" id="GO:0003677">
    <property type="term" value="F:DNA binding"/>
    <property type="evidence" value="ECO:0007669"/>
    <property type="project" value="UniProtKB-KW"/>
</dbReference>
<name>A0A6C0GMF7_9BACT</name>
<dbReference type="AlphaFoldDB" id="A0A6C0GMF7"/>
<sequence>MEKLTPKEEQVMEILWEVKKGFVKDLFPHLPDPKPHYNTISTIIRNLEEKGYVGYTAYGTTYEYYPLISREQYQEGFISKILSSYFDNSYKKLVSFFAEKEKISEAELKEIIEAINKNKK</sequence>
<dbReference type="Gene3D" id="1.10.4040.10">
    <property type="entry name" value="Penicillinase repressor domain"/>
    <property type="match status" value="1"/>
</dbReference>
<proteinExistence type="inferred from homology"/>
<dbReference type="InterPro" id="IPR036390">
    <property type="entry name" value="WH_DNA-bd_sf"/>
</dbReference>
<dbReference type="InterPro" id="IPR005650">
    <property type="entry name" value="BlaI_family"/>
</dbReference>
<evidence type="ECO:0000313" key="5">
    <source>
        <dbReference type="EMBL" id="QHT69251.1"/>
    </source>
</evidence>
<keyword evidence="2" id="KW-0805">Transcription regulation</keyword>
<evidence type="ECO:0000313" key="6">
    <source>
        <dbReference type="Proteomes" id="UP000480178"/>
    </source>
</evidence>
<dbReference type="Pfam" id="PF03965">
    <property type="entry name" value="Penicillinase_R"/>
    <property type="match status" value="1"/>
</dbReference>
<evidence type="ECO:0000256" key="3">
    <source>
        <dbReference type="ARBA" id="ARBA00023125"/>
    </source>
</evidence>
<gene>
    <name evidence="5" type="ORF">GXP67_22740</name>
</gene>
<dbReference type="Gene3D" id="1.10.10.10">
    <property type="entry name" value="Winged helix-like DNA-binding domain superfamily/Winged helix DNA-binding domain"/>
    <property type="match status" value="1"/>
</dbReference>
<comment type="similarity">
    <text evidence="1">Belongs to the BlaI transcriptional regulatory family.</text>
</comment>
<keyword evidence="6" id="KW-1185">Reference proteome</keyword>
<keyword evidence="4" id="KW-0804">Transcription</keyword>
<evidence type="ECO:0000256" key="4">
    <source>
        <dbReference type="ARBA" id="ARBA00023163"/>
    </source>
</evidence>
<dbReference type="InterPro" id="IPR036388">
    <property type="entry name" value="WH-like_DNA-bd_sf"/>
</dbReference>
<reference evidence="5 6" key="1">
    <citation type="submission" date="2020-01" db="EMBL/GenBank/DDBJ databases">
        <authorList>
            <person name="Kim M.K."/>
        </authorList>
    </citation>
    <scope>NUCLEOTIDE SEQUENCE [LARGE SCALE GENOMIC DNA]</scope>
    <source>
        <strain evidence="5 6">172606-1</strain>
    </source>
</reference>
<dbReference type="KEGG" id="rhoz:GXP67_22740"/>
<dbReference type="RefSeq" id="WP_162445240.1">
    <property type="nucleotide sequence ID" value="NZ_CP048222.1"/>
</dbReference>
<evidence type="ECO:0000256" key="2">
    <source>
        <dbReference type="ARBA" id="ARBA00023015"/>
    </source>
</evidence>
<dbReference type="Proteomes" id="UP000480178">
    <property type="component" value="Chromosome"/>
</dbReference>
<protein>
    <submittedName>
        <fullName evidence="5">BlaI/MecI/CopY family transcriptional regulator</fullName>
    </submittedName>
</protein>
<dbReference type="GO" id="GO:0045892">
    <property type="term" value="P:negative regulation of DNA-templated transcription"/>
    <property type="evidence" value="ECO:0007669"/>
    <property type="project" value="InterPro"/>
</dbReference>
<dbReference type="SUPFAM" id="SSF46785">
    <property type="entry name" value="Winged helix' DNA-binding domain"/>
    <property type="match status" value="1"/>
</dbReference>
<accession>A0A6C0GMF7</accession>
<keyword evidence="3" id="KW-0238">DNA-binding</keyword>
<dbReference type="PIRSF" id="PIRSF019455">
    <property type="entry name" value="CopR_AtkY"/>
    <property type="match status" value="1"/>
</dbReference>